<sequence length="483" mass="54343">MASNYPYSQSSSYIGLLNSQNQPPNHENYPYGSFHSSVNLGASEIPPFSSQQPEVPSQPGVTPLERRERKKWTPAMDEVLISGWLNTSKDVVVGNDQNARTFWLRVEAYYKASLPGGVMSEPLHCKQRWHKINDLTDKFCGAFAAAERQMTSGQNDTDLLKCAHQIFYADHNMKFNLEHAWCVLRHEQKWISLNTCKPTGSSKRKSAAESSQANVVDSETRPEGIKAAKAKKTNGHGRSMAEVTTILERRKEDLAMKEKLSKLAILDTLLARNGPLTCICINLINFFLQVNMGLDYSYSQPTSSEAYGDNAADSGFSETEELIRQDQAELDTQRTTVQFPPQPEVEFGFPQTCYCGARPLLATSLSRNNQGRLYYTCANVDDGDCHIWKWWDQAVMEEMRARDSHTLQLAEKVDYLAGMSDYGTELNLLKDHQYETQQKLVRLESLVSDIGNKKLTSSFGFGFQYVVGLLVIVVVIIGCLMVR</sequence>
<dbReference type="InterPro" id="IPR010666">
    <property type="entry name" value="Znf_GRF"/>
</dbReference>
<feature type="transmembrane region" description="Helical" evidence="5">
    <location>
        <begin position="462"/>
        <end position="482"/>
    </location>
</feature>
<feature type="region of interest" description="Disordered" evidence="4">
    <location>
        <begin position="1"/>
        <end position="69"/>
    </location>
</feature>
<keyword evidence="3" id="KW-0862">Zinc</keyword>
<dbReference type="GO" id="GO:0008270">
    <property type="term" value="F:zinc ion binding"/>
    <property type="evidence" value="ECO:0007669"/>
    <property type="project" value="UniProtKB-KW"/>
</dbReference>
<protein>
    <recommendedName>
        <fullName evidence="6">GRF-type domain-containing protein</fullName>
    </recommendedName>
</protein>
<feature type="domain" description="GRF-type" evidence="6">
    <location>
        <begin position="352"/>
        <end position="393"/>
    </location>
</feature>
<evidence type="ECO:0000256" key="2">
    <source>
        <dbReference type="ARBA" id="ARBA00022771"/>
    </source>
</evidence>
<keyword evidence="5" id="KW-0472">Membrane</keyword>
<evidence type="ECO:0000313" key="7">
    <source>
        <dbReference type="EMBL" id="CAG7894296.1"/>
    </source>
</evidence>
<name>A0A8D9M0Z3_BRACM</name>
<keyword evidence="5" id="KW-0812">Transmembrane</keyword>
<dbReference type="AlphaFoldDB" id="A0A8D9M0Z3"/>
<dbReference type="PANTHER" id="PTHR45023:SF4">
    <property type="entry name" value="GLYCINE-RICH PROTEIN-RELATED"/>
    <property type="match status" value="1"/>
</dbReference>
<feature type="compositionally biased region" description="Polar residues" evidence="4">
    <location>
        <begin position="208"/>
        <end position="217"/>
    </location>
</feature>
<organism evidence="7 8">
    <name type="scientific">Brassica campestris</name>
    <name type="common">Field mustard</name>
    <dbReference type="NCBI Taxonomy" id="3711"/>
    <lineage>
        <taxon>Eukaryota</taxon>
        <taxon>Viridiplantae</taxon>
        <taxon>Streptophyta</taxon>
        <taxon>Embryophyta</taxon>
        <taxon>Tracheophyta</taxon>
        <taxon>Spermatophyta</taxon>
        <taxon>Magnoliopsida</taxon>
        <taxon>eudicotyledons</taxon>
        <taxon>Gunneridae</taxon>
        <taxon>Pentapetalae</taxon>
        <taxon>rosids</taxon>
        <taxon>malvids</taxon>
        <taxon>Brassicales</taxon>
        <taxon>Brassicaceae</taxon>
        <taxon>Brassiceae</taxon>
        <taxon>Brassica</taxon>
    </lineage>
</organism>
<keyword evidence="1" id="KW-0479">Metal-binding</keyword>
<evidence type="ECO:0000256" key="1">
    <source>
        <dbReference type="ARBA" id="ARBA00022723"/>
    </source>
</evidence>
<evidence type="ECO:0000313" key="8">
    <source>
        <dbReference type="Proteomes" id="UP000694005"/>
    </source>
</evidence>
<accession>A0A8D9M0Z3</accession>
<evidence type="ECO:0000259" key="6">
    <source>
        <dbReference type="Pfam" id="PF06839"/>
    </source>
</evidence>
<evidence type="ECO:0000256" key="5">
    <source>
        <dbReference type="SAM" id="Phobius"/>
    </source>
</evidence>
<dbReference type="PANTHER" id="PTHR45023">
    <property type="match status" value="1"/>
</dbReference>
<dbReference type="Gramene" id="A02p32480.2_BraZ1">
    <property type="protein sequence ID" value="A02p32480.2_BraZ1.CDS"/>
    <property type="gene ID" value="A02g32480.2_BraZ1"/>
</dbReference>
<feature type="compositionally biased region" description="Polar residues" evidence="4">
    <location>
        <begin position="1"/>
        <end position="25"/>
    </location>
</feature>
<feature type="region of interest" description="Disordered" evidence="4">
    <location>
        <begin position="199"/>
        <end position="223"/>
    </location>
</feature>
<dbReference type="Pfam" id="PF06839">
    <property type="entry name" value="Zn_ribbon_GRF"/>
    <property type="match status" value="1"/>
</dbReference>
<keyword evidence="5" id="KW-1133">Transmembrane helix</keyword>
<evidence type="ECO:0000256" key="3">
    <source>
        <dbReference type="ARBA" id="ARBA00022833"/>
    </source>
</evidence>
<proteinExistence type="predicted"/>
<evidence type="ECO:0000256" key="4">
    <source>
        <dbReference type="SAM" id="MobiDB-lite"/>
    </source>
</evidence>
<keyword evidence="2" id="KW-0863">Zinc-finger</keyword>
<reference evidence="7 8" key="1">
    <citation type="submission" date="2021-07" db="EMBL/GenBank/DDBJ databases">
        <authorList>
            <consortium name="Genoscope - CEA"/>
            <person name="William W."/>
        </authorList>
    </citation>
    <scope>NUCLEOTIDE SEQUENCE [LARGE SCALE GENOMIC DNA]</scope>
</reference>
<dbReference type="Proteomes" id="UP000694005">
    <property type="component" value="Chromosome A02"/>
</dbReference>
<gene>
    <name evidence="7" type="ORF">BRAPAZ1V2_A02P32480.2</name>
</gene>
<dbReference type="EMBL" id="LS974618">
    <property type="protein sequence ID" value="CAG7894296.1"/>
    <property type="molecule type" value="Genomic_DNA"/>
</dbReference>